<comment type="similarity">
    <text evidence="1">Belongs to the NATD1 family.</text>
</comment>
<evidence type="ECO:0000313" key="6">
    <source>
        <dbReference type="Proteomes" id="UP000694680"/>
    </source>
</evidence>
<evidence type="ECO:0000256" key="2">
    <source>
        <dbReference type="ARBA" id="ARBA00020243"/>
    </source>
</evidence>
<gene>
    <name evidence="5" type="primary">LOC114467826</name>
</gene>
<dbReference type="InterPro" id="IPR016181">
    <property type="entry name" value="Acyl_CoA_acyltransferase"/>
</dbReference>
<dbReference type="Proteomes" id="UP000694680">
    <property type="component" value="Chromosome 8"/>
</dbReference>
<dbReference type="Ensembl" id="ENSGWIT00000052891.1">
    <property type="protein sequence ID" value="ENSGWIP00000048918.1"/>
    <property type="gene ID" value="ENSGWIG00000023911.1"/>
</dbReference>
<protein>
    <recommendedName>
        <fullName evidence="2">Protein NATD1</fullName>
    </recommendedName>
    <alternativeName>
        <fullName evidence="3">N-acetyltransferase domain-containing protein 1</fullName>
    </alternativeName>
</protein>
<dbReference type="InterPro" id="IPR031165">
    <property type="entry name" value="GNAT_YJDJ"/>
</dbReference>
<dbReference type="AlphaFoldDB" id="A0A8C5HRN2"/>
<reference evidence="5" key="1">
    <citation type="submission" date="2020-06" db="EMBL/GenBank/DDBJ databases">
        <authorList>
            <consortium name="Wellcome Sanger Institute Data Sharing"/>
        </authorList>
    </citation>
    <scope>NUCLEOTIDE SEQUENCE [LARGE SCALE GENOMIC DNA]</scope>
</reference>
<evidence type="ECO:0000256" key="3">
    <source>
        <dbReference type="ARBA" id="ARBA00031876"/>
    </source>
</evidence>
<organism evidence="5 6">
    <name type="scientific">Gouania willdenowi</name>
    <name type="common">Blunt-snouted clingfish</name>
    <name type="synonym">Lepadogaster willdenowi</name>
    <dbReference type="NCBI Taxonomy" id="441366"/>
    <lineage>
        <taxon>Eukaryota</taxon>
        <taxon>Metazoa</taxon>
        <taxon>Chordata</taxon>
        <taxon>Craniata</taxon>
        <taxon>Vertebrata</taxon>
        <taxon>Euteleostomi</taxon>
        <taxon>Actinopterygii</taxon>
        <taxon>Neopterygii</taxon>
        <taxon>Teleostei</taxon>
        <taxon>Neoteleostei</taxon>
        <taxon>Acanthomorphata</taxon>
        <taxon>Ovalentaria</taxon>
        <taxon>Blenniimorphae</taxon>
        <taxon>Blenniiformes</taxon>
        <taxon>Gobiesocoidei</taxon>
        <taxon>Gobiesocidae</taxon>
        <taxon>Gobiesocinae</taxon>
        <taxon>Gouania</taxon>
    </lineage>
</organism>
<proteinExistence type="inferred from homology"/>
<dbReference type="Gene3D" id="3.40.630.30">
    <property type="match status" value="1"/>
</dbReference>
<accession>A0A8C5HRN2</accession>
<keyword evidence="6" id="KW-1185">Reference proteome</keyword>
<sequence>MALKLLSRLTLFTPRLTSGHTALRTHSSSGLEMVKHDRLNHRFTVSTEGKNHSRKRGCASRVPLQENKEVDLMSTFVPETFRGHGFAALLSQAALDFVVKEDLKAHVSCWYIKKYIEEHPQQLYKQHVLP</sequence>
<dbReference type="PROSITE" id="PS51729">
    <property type="entry name" value="GNAT_YJDJ"/>
    <property type="match status" value="1"/>
</dbReference>
<name>A0A8C5HRN2_GOUWI</name>
<evidence type="ECO:0000256" key="1">
    <source>
        <dbReference type="ARBA" id="ARBA00006233"/>
    </source>
</evidence>
<dbReference type="SUPFAM" id="SSF55729">
    <property type="entry name" value="Acyl-CoA N-acyltransferases (Nat)"/>
    <property type="match status" value="1"/>
</dbReference>
<reference evidence="5" key="3">
    <citation type="submission" date="2025-09" db="UniProtKB">
        <authorList>
            <consortium name="Ensembl"/>
        </authorList>
    </citation>
    <scope>IDENTIFICATION</scope>
</reference>
<evidence type="ECO:0000259" key="4">
    <source>
        <dbReference type="PROSITE" id="PS51729"/>
    </source>
</evidence>
<dbReference type="Pfam" id="PF14542">
    <property type="entry name" value="Acetyltransf_CG"/>
    <property type="match status" value="1"/>
</dbReference>
<reference evidence="5" key="2">
    <citation type="submission" date="2025-08" db="UniProtKB">
        <authorList>
            <consortium name="Ensembl"/>
        </authorList>
    </citation>
    <scope>IDENTIFICATION</scope>
</reference>
<feature type="domain" description="N-acetyltransferase" evidence="4">
    <location>
        <begin position="35"/>
        <end position="129"/>
    </location>
</feature>
<evidence type="ECO:0000313" key="5">
    <source>
        <dbReference type="Ensembl" id="ENSGWIP00000048918.1"/>
    </source>
</evidence>
<dbReference type="PANTHER" id="PTHR31435">
    <property type="entry name" value="PROTEIN NATD1"/>
    <property type="match status" value="1"/>
</dbReference>
<dbReference type="InterPro" id="IPR045057">
    <property type="entry name" value="Gcn5-rel_NAT"/>
</dbReference>
<dbReference type="PANTHER" id="PTHR31435:SF9">
    <property type="entry name" value="PROTEIN NATD1"/>
    <property type="match status" value="1"/>
</dbReference>